<name>A0AAV4BIR2_9GAST</name>
<proteinExistence type="predicted"/>
<comment type="caution">
    <text evidence="1">The sequence shown here is derived from an EMBL/GenBank/DDBJ whole genome shotgun (WGS) entry which is preliminary data.</text>
</comment>
<protein>
    <submittedName>
        <fullName evidence="1">Uncharacterized protein</fullName>
    </submittedName>
</protein>
<sequence>MWAALKSHAKRNDSQLTAIESYEGKSAVAIARCADAFAASHPGETKNLIDALTLLGHAHQRLTLRRKDHQRYALPWDMRGICEPSGEPAHLPIPLW</sequence>
<keyword evidence="2" id="KW-1185">Reference proteome</keyword>
<evidence type="ECO:0000313" key="2">
    <source>
        <dbReference type="Proteomes" id="UP000735302"/>
    </source>
</evidence>
<evidence type="ECO:0000313" key="1">
    <source>
        <dbReference type="EMBL" id="GFO19385.1"/>
    </source>
</evidence>
<accession>A0AAV4BIR2</accession>
<organism evidence="1 2">
    <name type="scientific">Plakobranchus ocellatus</name>
    <dbReference type="NCBI Taxonomy" id="259542"/>
    <lineage>
        <taxon>Eukaryota</taxon>
        <taxon>Metazoa</taxon>
        <taxon>Spiralia</taxon>
        <taxon>Lophotrochozoa</taxon>
        <taxon>Mollusca</taxon>
        <taxon>Gastropoda</taxon>
        <taxon>Heterobranchia</taxon>
        <taxon>Euthyneura</taxon>
        <taxon>Panpulmonata</taxon>
        <taxon>Sacoglossa</taxon>
        <taxon>Placobranchoidea</taxon>
        <taxon>Plakobranchidae</taxon>
        <taxon>Plakobranchus</taxon>
    </lineage>
</organism>
<gene>
    <name evidence="1" type="ORF">PoB_004589000</name>
</gene>
<reference evidence="1 2" key="1">
    <citation type="journal article" date="2021" name="Elife">
        <title>Chloroplast acquisition without the gene transfer in kleptoplastic sea slugs, Plakobranchus ocellatus.</title>
        <authorList>
            <person name="Maeda T."/>
            <person name="Takahashi S."/>
            <person name="Yoshida T."/>
            <person name="Shimamura S."/>
            <person name="Takaki Y."/>
            <person name="Nagai Y."/>
            <person name="Toyoda A."/>
            <person name="Suzuki Y."/>
            <person name="Arimoto A."/>
            <person name="Ishii H."/>
            <person name="Satoh N."/>
            <person name="Nishiyama T."/>
            <person name="Hasebe M."/>
            <person name="Maruyama T."/>
            <person name="Minagawa J."/>
            <person name="Obokata J."/>
            <person name="Shigenobu S."/>
        </authorList>
    </citation>
    <scope>NUCLEOTIDE SEQUENCE [LARGE SCALE GENOMIC DNA]</scope>
</reference>
<dbReference type="EMBL" id="BLXT01005065">
    <property type="protein sequence ID" value="GFO19385.1"/>
    <property type="molecule type" value="Genomic_DNA"/>
</dbReference>
<dbReference type="AlphaFoldDB" id="A0AAV4BIR2"/>
<dbReference type="Proteomes" id="UP000735302">
    <property type="component" value="Unassembled WGS sequence"/>
</dbReference>